<evidence type="ECO:0000256" key="4">
    <source>
        <dbReference type="ARBA" id="ARBA00022989"/>
    </source>
</evidence>
<comment type="subcellular location">
    <subcellularLocation>
        <location evidence="1">Membrane</location>
        <topology evidence="1">Multi-pass membrane protein</topology>
    </subcellularLocation>
</comment>
<evidence type="ECO:0000313" key="8">
    <source>
        <dbReference type="EMBL" id="AUM74347.1"/>
    </source>
</evidence>
<evidence type="ECO:0000256" key="6">
    <source>
        <dbReference type="SAM" id="MobiDB-lite"/>
    </source>
</evidence>
<feature type="transmembrane region" description="Helical" evidence="7">
    <location>
        <begin position="336"/>
        <end position="366"/>
    </location>
</feature>
<dbReference type="GO" id="GO:0055085">
    <property type="term" value="P:transmembrane transport"/>
    <property type="evidence" value="ECO:0007669"/>
    <property type="project" value="TreeGrafter"/>
</dbReference>
<evidence type="ECO:0000256" key="5">
    <source>
        <dbReference type="ARBA" id="ARBA00023136"/>
    </source>
</evidence>
<dbReference type="RefSeq" id="WP_101499693.1">
    <property type="nucleotide sequence ID" value="NZ_CP025583.1"/>
</dbReference>
<feature type="transmembrane region" description="Helical" evidence="7">
    <location>
        <begin position="82"/>
        <end position="108"/>
    </location>
</feature>
<dbReference type="Pfam" id="PF01594">
    <property type="entry name" value="AI-2E_transport"/>
    <property type="match status" value="1"/>
</dbReference>
<keyword evidence="4 7" id="KW-1133">Transmembrane helix</keyword>
<evidence type="ECO:0000256" key="1">
    <source>
        <dbReference type="ARBA" id="ARBA00004141"/>
    </source>
</evidence>
<dbReference type="PANTHER" id="PTHR21716:SF62">
    <property type="entry name" value="TRANSPORT PROTEIN YDBI-RELATED"/>
    <property type="match status" value="1"/>
</dbReference>
<evidence type="ECO:0000313" key="9">
    <source>
        <dbReference type="Proteomes" id="UP000234882"/>
    </source>
</evidence>
<feature type="transmembrane region" description="Helical" evidence="7">
    <location>
        <begin position="37"/>
        <end position="70"/>
    </location>
</feature>
<feature type="transmembrane region" description="Helical" evidence="7">
    <location>
        <begin position="302"/>
        <end position="324"/>
    </location>
</feature>
<dbReference type="AlphaFoldDB" id="A0A2K9MFC2"/>
<dbReference type="Proteomes" id="UP000234882">
    <property type="component" value="Chromosome"/>
</dbReference>
<dbReference type="GO" id="GO:0016020">
    <property type="term" value="C:membrane"/>
    <property type="evidence" value="ECO:0007669"/>
    <property type="project" value="UniProtKB-SubCell"/>
</dbReference>
<gene>
    <name evidence="8" type="ORF">CYR75_08775</name>
</gene>
<dbReference type="InterPro" id="IPR002549">
    <property type="entry name" value="AI-2E-like"/>
</dbReference>
<dbReference type="KEGG" id="paru:CYR75_08775"/>
<evidence type="ECO:0000256" key="2">
    <source>
        <dbReference type="ARBA" id="ARBA00009773"/>
    </source>
</evidence>
<proteinExistence type="inferred from homology"/>
<sequence length="397" mass="41729">MLPPQTPDRPQPAPETHDPADPHGAGLKVSHRPIPLASILTAFAIAAALAAVWMLSFVLLLGFASVLLAIALRNSAKGLARWLPISISVGVFLALGLVLAVLGGLGWYTGPEIAKQFRELFAAIPEAWTTISDWLHDSSLGNMMMGQMPGGEGAGADMPDGEAIPDVSSLDGVLGFLRGTVNAATGSIVNLFLVITVAIFLALNPRPYVQGSLRLVPIKHRPRAAEIMREIGDKLGSWMAGQAVDMLVVAALSGLGLWAIGIPLALVLGFIAGVTNVIPYVGPFIGGGIAVLFALTQGTQDALYVLILFLVIQQVEGNIIMPLIQRRAAGLPPVMTIFGVIAFGVLFGLPGILVAAPLLVVAMVLVQRIYIEDILGDDLPPHRPDAPPADWPGPQQD</sequence>
<evidence type="ECO:0000256" key="3">
    <source>
        <dbReference type="ARBA" id="ARBA00022692"/>
    </source>
</evidence>
<keyword evidence="9" id="KW-1185">Reference proteome</keyword>
<feature type="transmembrane region" description="Helical" evidence="7">
    <location>
        <begin position="183"/>
        <end position="203"/>
    </location>
</feature>
<keyword evidence="5 7" id="KW-0472">Membrane</keyword>
<keyword evidence="3 7" id="KW-0812">Transmembrane</keyword>
<feature type="transmembrane region" description="Helical" evidence="7">
    <location>
        <begin position="247"/>
        <end position="271"/>
    </location>
</feature>
<feature type="compositionally biased region" description="Pro residues" evidence="6">
    <location>
        <begin position="1"/>
        <end position="13"/>
    </location>
</feature>
<protein>
    <submittedName>
        <fullName evidence="8">AI-2E family transporter</fullName>
    </submittedName>
</protein>
<comment type="similarity">
    <text evidence="2">Belongs to the autoinducer-2 exporter (AI-2E) (TC 2.A.86) family.</text>
</comment>
<accession>A0A2K9MFC2</accession>
<dbReference type="PANTHER" id="PTHR21716">
    <property type="entry name" value="TRANSMEMBRANE PROTEIN"/>
    <property type="match status" value="1"/>
</dbReference>
<dbReference type="OrthoDB" id="5761230at2"/>
<name>A0A2K9MFC2_9RHOB</name>
<dbReference type="EMBL" id="CP025583">
    <property type="protein sequence ID" value="AUM74347.1"/>
    <property type="molecule type" value="Genomic_DNA"/>
</dbReference>
<feature type="transmembrane region" description="Helical" evidence="7">
    <location>
        <begin position="277"/>
        <end position="295"/>
    </location>
</feature>
<evidence type="ECO:0000256" key="7">
    <source>
        <dbReference type="SAM" id="Phobius"/>
    </source>
</evidence>
<organism evidence="8 9">
    <name type="scientific">Paracoccus jeotgali</name>
    <dbReference type="NCBI Taxonomy" id="2065379"/>
    <lineage>
        <taxon>Bacteria</taxon>
        <taxon>Pseudomonadati</taxon>
        <taxon>Pseudomonadota</taxon>
        <taxon>Alphaproteobacteria</taxon>
        <taxon>Rhodobacterales</taxon>
        <taxon>Paracoccaceae</taxon>
        <taxon>Paracoccus</taxon>
    </lineage>
</organism>
<reference evidence="9" key="1">
    <citation type="submission" date="2017-12" db="EMBL/GenBank/DDBJ databases">
        <title>Genomic analysis of Paracoccus sp. CBA4604.</title>
        <authorList>
            <person name="Roh S.W."/>
            <person name="Kim J.Y."/>
            <person name="Kim J.S."/>
        </authorList>
    </citation>
    <scope>NUCLEOTIDE SEQUENCE [LARGE SCALE GENOMIC DNA]</scope>
    <source>
        <strain evidence="9">CBA4604</strain>
    </source>
</reference>
<feature type="region of interest" description="Disordered" evidence="6">
    <location>
        <begin position="1"/>
        <end position="24"/>
    </location>
</feature>